<dbReference type="EMBL" id="CABVLI010000042">
    <property type="protein sequence ID" value="VVT20111.1"/>
    <property type="molecule type" value="Genomic_DNA"/>
</dbReference>
<dbReference type="AlphaFoldDB" id="A0A5E7ZLQ3"/>
<evidence type="ECO:0000313" key="2">
    <source>
        <dbReference type="EMBL" id="VVT20111.1"/>
    </source>
</evidence>
<sequence length="66" mass="7231">MTCTVQVRQISTLILLNYSRPGRASNRYIIGTTVERLRRAQAPETAHDRSASGGGKTGNGSLEKRE</sequence>
<organism evidence="2 3">
    <name type="scientific">Sphingomonas aurantiaca</name>
    <dbReference type="NCBI Taxonomy" id="185949"/>
    <lineage>
        <taxon>Bacteria</taxon>
        <taxon>Pseudomonadati</taxon>
        <taxon>Pseudomonadota</taxon>
        <taxon>Alphaproteobacteria</taxon>
        <taxon>Sphingomonadales</taxon>
        <taxon>Sphingomonadaceae</taxon>
        <taxon>Sphingomonas</taxon>
    </lineage>
</organism>
<gene>
    <name evidence="2" type="ORF">SPHINGO391_470029</name>
</gene>
<evidence type="ECO:0000313" key="3">
    <source>
        <dbReference type="Proteomes" id="UP000326857"/>
    </source>
</evidence>
<accession>A0A5E7ZLQ3</accession>
<reference evidence="2 3" key="1">
    <citation type="submission" date="2019-09" db="EMBL/GenBank/DDBJ databases">
        <authorList>
            <person name="Dittami M. S."/>
        </authorList>
    </citation>
    <scope>NUCLEOTIDE SEQUENCE [LARGE SCALE GENOMIC DNA]</scope>
    <source>
        <strain evidence="2">SPHINGO391</strain>
    </source>
</reference>
<proteinExistence type="predicted"/>
<name>A0A5E7ZLQ3_9SPHN</name>
<dbReference type="Proteomes" id="UP000326857">
    <property type="component" value="Unassembled WGS sequence"/>
</dbReference>
<evidence type="ECO:0000256" key="1">
    <source>
        <dbReference type="SAM" id="MobiDB-lite"/>
    </source>
</evidence>
<feature type="region of interest" description="Disordered" evidence="1">
    <location>
        <begin position="38"/>
        <end position="66"/>
    </location>
</feature>
<protein>
    <submittedName>
        <fullName evidence="2">Uncharacterized protein</fullName>
    </submittedName>
</protein>